<dbReference type="PANTHER" id="PTHR34610">
    <property type="entry name" value="SSL7007 PROTEIN"/>
    <property type="match status" value="1"/>
</dbReference>
<dbReference type="Pfam" id="PF13470">
    <property type="entry name" value="PIN_3"/>
    <property type="match status" value="1"/>
</dbReference>
<gene>
    <name evidence="2" type="ORF">HYY65_14390</name>
</gene>
<comment type="caution">
    <text evidence="2">The sequence shown here is derived from an EMBL/GenBank/DDBJ whole genome shotgun (WGS) entry which is preliminary data.</text>
</comment>
<evidence type="ECO:0000313" key="3">
    <source>
        <dbReference type="Proteomes" id="UP000741360"/>
    </source>
</evidence>
<feature type="domain" description="PIN" evidence="1">
    <location>
        <begin position="1"/>
        <end position="114"/>
    </location>
</feature>
<dbReference type="Proteomes" id="UP000741360">
    <property type="component" value="Unassembled WGS sequence"/>
</dbReference>
<accession>A0A932GSB4</accession>
<dbReference type="Gene3D" id="3.40.50.1010">
    <property type="entry name" value="5'-nuclease"/>
    <property type="match status" value="1"/>
</dbReference>
<evidence type="ECO:0000259" key="1">
    <source>
        <dbReference type="SMART" id="SM00670"/>
    </source>
</evidence>
<protein>
    <submittedName>
        <fullName evidence="2">Toxin-antitoxin system toxin component, PIN family</fullName>
    </submittedName>
</protein>
<dbReference type="PANTHER" id="PTHR34610:SF3">
    <property type="entry name" value="SSL7007 PROTEIN"/>
    <property type="match status" value="1"/>
</dbReference>
<sequence>MRIVVDTNVLISAAFWTGKPKELLNRVRQRRLTFLTSEVLLDELREVLVREDKPFKLSAEEAARVVAAMRDIAEIVQPHSRVTICQDDQDNRVLECAMDGSAECIISGDLHLLGLKSFQGIQIMTVSDFLSHSGPRS</sequence>
<dbReference type="SMART" id="SM00670">
    <property type="entry name" value="PINc"/>
    <property type="match status" value="1"/>
</dbReference>
<dbReference type="EMBL" id="JACPSX010000277">
    <property type="protein sequence ID" value="MBI3016214.1"/>
    <property type="molecule type" value="Genomic_DNA"/>
</dbReference>
<dbReference type="InterPro" id="IPR002716">
    <property type="entry name" value="PIN_dom"/>
</dbReference>
<name>A0A932GSB4_UNCTE</name>
<proteinExistence type="predicted"/>
<dbReference type="AlphaFoldDB" id="A0A932GSB4"/>
<dbReference type="SUPFAM" id="SSF88723">
    <property type="entry name" value="PIN domain-like"/>
    <property type="match status" value="1"/>
</dbReference>
<evidence type="ECO:0000313" key="2">
    <source>
        <dbReference type="EMBL" id="MBI3016214.1"/>
    </source>
</evidence>
<dbReference type="InterPro" id="IPR002850">
    <property type="entry name" value="PIN_toxin-like"/>
</dbReference>
<dbReference type="NCBIfam" id="TIGR00305">
    <property type="entry name" value="putative toxin-antitoxin system toxin component, PIN family"/>
    <property type="match status" value="1"/>
</dbReference>
<dbReference type="InterPro" id="IPR029060">
    <property type="entry name" value="PIN-like_dom_sf"/>
</dbReference>
<organism evidence="2 3">
    <name type="scientific">Tectimicrobiota bacterium</name>
    <dbReference type="NCBI Taxonomy" id="2528274"/>
    <lineage>
        <taxon>Bacteria</taxon>
        <taxon>Pseudomonadati</taxon>
        <taxon>Nitrospinota/Tectimicrobiota group</taxon>
        <taxon>Candidatus Tectimicrobiota</taxon>
    </lineage>
</organism>
<reference evidence="2" key="1">
    <citation type="submission" date="2020-07" db="EMBL/GenBank/DDBJ databases">
        <title>Huge and variable diversity of episymbiotic CPR bacteria and DPANN archaea in groundwater ecosystems.</title>
        <authorList>
            <person name="He C.Y."/>
            <person name="Keren R."/>
            <person name="Whittaker M."/>
            <person name="Farag I.F."/>
            <person name="Doudna J."/>
            <person name="Cate J.H.D."/>
            <person name="Banfield J.F."/>
        </authorList>
    </citation>
    <scope>NUCLEOTIDE SEQUENCE</scope>
    <source>
        <strain evidence="2">NC_groundwater_717_Ag_S-0.2um_59_8</strain>
    </source>
</reference>